<dbReference type="STRING" id="82805.SAMN04487998_1881"/>
<dbReference type="Pfam" id="PF05893">
    <property type="entry name" value="LuxC"/>
    <property type="match status" value="1"/>
</dbReference>
<reference evidence="3" key="1">
    <citation type="submission" date="2016-10" db="EMBL/GenBank/DDBJ databases">
        <authorList>
            <person name="Varghese N."/>
            <person name="Submissions S."/>
        </authorList>
    </citation>
    <scope>NUCLEOTIDE SEQUENCE [LARGE SCALE GENOMIC DNA]</scope>
    <source>
        <strain evidence="3">DSM 15310</strain>
    </source>
</reference>
<proteinExistence type="predicted"/>
<dbReference type="InterPro" id="IPR008670">
    <property type="entry name" value="CoA_reduct_LuxC"/>
</dbReference>
<evidence type="ECO:0000313" key="3">
    <source>
        <dbReference type="Proteomes" id="UP000198697"/>
    </source>
</evidence>
<sequence length="342" mass="37807">MTHADRLAAFVALGQRLTALLAPAQAEELMELCIRARNNNAWFDEPNVRAALEGIAELLREQPLRQWAGRYRPEPDPAPRVVGVVMAGNIPLVGFHDALCVLLSGHHLLAKLSSDDTVLMRWVLNELTRLEPRFATAVQLAERLNAADAFIATGSDNTARYFEYYFGKKPHIIRRNRTSLAVLTGRETPHELGLLGADIFRYYGLGCRNVSKVYAPAGYSFPLLLDALQPWHHVLGHHRYQNNYDYNKSIMLVNAVPHLDSGFLLLTESARLVSPISVLHYSTYTSEVDLVDQLTDVAAQTQCLVSGGGHYPGSFAFGQAQHPALADYADGVDTMAFLADLG</sequence>
<name>A0A1I0EJZ7_9BACT</name>
<accession>A0A1I0EJZ7</accession>
<protein>
    <submittedName>
        <fullName evidence="2">Acyl-CoA reductase (LuxC)</fullName>
    </submittedName>
</protein>
<organism evidence="2 3">
    <name type="scientific">Hymenobacter actinosclerus</name>
    <dbReference type="NCBI Taxonomy" id="82805"/>
    <lineage>
        <taxon>Bacteria</taxon>
        <taxon>Pseudomonadati</taxon>
        <taxon>Bacteroidota</taxon>
        <taxon>Cytophagia</taxon>
        <taxon>Cytophagales</taxon>
        <taxon>Hymenobacteraceae</taxon>
        <taxon>Hymenobacter</taxon>
    </lineage>
</organism>
<gene>
    <name evidence="2" type="ORF">SAMN04487998_1881</name>
</gene>
<dbReference type="RefSeq" id="WP_092770707.1">
    <property type="nucleotide sequence ID" value="NZ_FOHS01000002.1"/>
</dbReference>
<evidence type="ECO:0000256" key="1">
    <source>
        <dbReference type="ARBA" id="ARBA00022857"/>
    </source>
</evidence>
<dbReference type="AlphaFoldDB" id="A0A1I0EJZ7"/>
<dbReference type="EMBL" id="FOHS01000002">
    <property type="protein sequence ID" value="SET45608.1"/>
    <property type="molecule type" value="Genomic_DNA"/>
</dbReference>
<dbReference type="Proteomes" id="UP000198697">
    <property type="component" value="Unassembled WGS sequence"/>
</dbReference>
<evidence type="ECO:0000313" key="2">
    <source>
        <dbReference type="EMBL" id="SET45608.1"/>
    </source>
</evidence>
<keyword evidence="1" id="KW-0521">NADP</keyword>
<dbReference type="GO" id="GO:0003995">
    <property type="term" value="F:acyl-CoA dehydrogenase activity"/>
    <property type="evidence" value="ECO:0007669"/>
    <property type="project" value="InterPro"/>
</dbReference>
<dbReference type="OrthoDB" id="1522941at2"/>
<keyword evidence="3" id="KW-1185">Reference proteome</keyword>
<dbReference type="GO" id="GO:0008218">
    <property type="term" value="P:bioluminescence"/>
    <property type="evidence" value="ECO:0007669"/>
    <property type="project" value="InterPro"/>
</dbReference>